<feature type="chain" id="PRO_5043507791" evidence="2">
    <location>
        <begin position="24"/>
        <end position="116"/>
    </location>
</feature>
<protein>
    <submittedName>
        <fullName evidence="3">Uncharacterized protein</fullName>
    </submittedName>
</protein>
<dbReference type="EMBL" id="JAQQAF010000001">
    <property type="protein sequence ID" value="KAJ8510571.1"/>
    <property type="molecule type" value="Genomic_DNA"/>
</dbReference>
<accession>A0AAV8QHR5</accession>
<name>A0AAV8QHR5_ENSVE</name>
<proteinExistence type="predicted"/>
<reference evidence="3 4" key="1">
    <citation type="submission" date="2022-12" db="EMBL/GenBank/DDBJ databases">
        <title>Chromosome-scale assembly of the Ensete ventricosum genome.</title>
        <authorList>
            <person name="Dussert Y."/>
            <person name="Stocks J."/>
            <person name="Wendawek A."/>
            <person name="Woldeyes F."/>
            <person name="Nichols R.A."/>
            <person name="Borrell J.S."/>
        </authorList>
    </citation>
    <scope>NUCLEOTIDE SEQUENCE [LARGE SCALE GENOMIC DNA]</scope>
    <source>
        <strain evidence="4">cv. Maze</strain>
        <tissue evidence="3">Seeds</tissue>
    </source>
</reference>
<feature type="signal peptide" evidence="2">
    <location>
        <begin position="1"/>
        <end position="23"/>
    </location>
</feature>
<dbReference type="AlphaFoldDB" id="A0AAV8QHR5"/>
<evidence type="ECO:0000313" key="4">
    <source>
        <dbReference type="Proteomes" id="UP001222027"/>
    </source>
</evidence>
<feature type="compositionally biased region" description="Acidic residues" evidence="1">
    <location>
        <begin position="59"/>
        <end position="69"/>
    </location>
</feature>
<organism evidence="3 4">
    <name type="scientific">Ensete ventricosum</name>
    <name type="common">Abyssinian banana</name>
    <name type="synonym">Musa ensete</name>
    <dbReference type="NCBI Taxonomy" id="4639"/>
    <lineage>
        <taxon>Eukaryota</taxon>
        <taxon>Viridiplantae</taxon>
        <taxon>Streptophyta</taxon>
        <taxon>Embryophyta</taxon>
        <taxon>Tracheophyta</taxon>
        <taxon>Spermatophyta</taxon>
        <taxon>Magnoliopsida</taxon>
        <taxon>Liliopsida</taxon>
        <taxon>Zingiberales</taxon>
        <taxon>Musaceae</taxon>
        <taxon>Ensete</taxon>
    </lineage>
</organism>
<comment type="caution">
    <text evidence="3">The sequence shown here is derived from an EMBL/GenBank/DDBJ whole genome shotgun (WGS) entry which is preliminary data.</text>
</comment>
<dbReference type="Proteomes" id="UP001222027">
    <property type="component" value="Unassembled WGS sequence"/>
</dbReference>
<gene>
    <name evidence="3" type="ORF">OPV22_001005</name>
</gene>
<keyword evidence="4" id="KW-1185">Reference proteome</keyword>
<evidence type="ECO:0000256" key="2">
    <source>
        <dbReference type="SAM" id="SignalP"/>
    </source>
</evidence>
<feature type="compositionally biased region" description="Low complexity" evidence="1">
    <location>
        <begin position="25"/>
        <end position="35"/>
    </location>
</feature>
<sequence length="116" mass="11777">MARQQFFLIVVLVLLAIIAFVTADDSTPSASSPSTGVNSVPSVLTPIATSPLPDSAEAPSDDDGIEDSDAGGVGAPLGTHPTEPESESTTKSGASLNDATTMIAVMVISTTGYFMF</sequence>
<evidence type="ECO:0000313" key="3">
    <source>
        <dbReference type="EMBL" id="KAJ8510571.1"/>
    </source>
</evidence>
<feature type="region of interest" description="Disordered" evidence="1">
    <location>
        <begin position="25"/>
        <end position="95"/>
    </location>
</feature>
<keyword evidence="2" id="KW-0732">Signal</keyword>
<evidence type="ECO:0000256" key="1">
    <source>
        <dbReference type="SAM" id="MobiDB-lite"/>
    </source>
</evidence>